<dbReference type="OrthoDB" id="9798485at2"/>
<organism evidence="1 2">
    <name type="scientific">Aureimonas phyllosphaerae</name>
    <dbReference type="NCBI Taxonomy" id="1166078"/>
    <lineage>
        <taxon>Bacteria</taxon>
        <taxon>Pseudomonadati</taxon>
        <taxon>Pseudomonadota</taxon>
        <taxon>Alphaproteobacteria</taxon>
        <taxon>Hyphomicrobiales</taxon>
        <taxon>Aurantimonadaceae</taxon>
        <taxon>Aureimonas</taxon>
    </lineage>
</organism>
<reference evidence="1 2" key="1">
    <citation type="submission" date="2020-08" db="EMBL/GenBank/DDBJ databases">
        <title>Genomic Encyclopedia of Type Strains, Phase IV (KMG-IV): sequencing the most valuable type-strain genomes for metagenomic binning, comparative biology and taxonomic classification.</title>
        <authorList>
            <person name="Goeker M."/>
        </authorList>
    </citation>
    <scope>NUCLEOTIDE SEQUENCE [LARGE SCALE GENOMIC DNA]</scope>
    <source>
        <strain evidence="1 2">DSM 25024</strain>
    </source>
</reference>
<proteinExistence type="predicted"/>
<name>A0A7W6FU65_9HYPH</name>
<gene>
    <name evidence="1" type="ORF">GGR05_001907</name>
</gene>
<dbReference type="InterPro" id="IPR022148">
    <property type="entry name" value="CopG_antitoxin"/>
</dbReference>
<dbReference type="NCBIfam" id="NF047399">
    <property type="entry name" value="BrnA_antitoxin_add"/>
    <property type="match status" value="1"/>
</dbReference>
<dbReference type="EMBL" id="JACIDO010000003">
    <property type="protein sequence ID" value="MBB3935763.1"/>
    <property type="molecule type" value="Genomic_DNA"/>
</dbReference>
<evidence type="ECO:0000313" key="1">
    <source>
        <dbReference type="EMBL" id="MBB3935763.1"/>
    </source>
</evidence>
<accession>A0A7W6FU65</accession>
<dbReference type="Pfam" id="PF12441">
    <property type="entry name" value="CopG_antitoxin"/>
    <property type="match status" value="1"/>
</dbReference>
<evidence type="ECO:0000313" key="2">
    <source>
        <dbReference type="Proteomes" id="UP000531216"/>
    </source>
</evidence>
<dbReference type="Proteomes" id="UP000531216">
    <property type="component" value="Unassembled WGS sequence"/>
</dbReference>
<dbReference type="GO" id="GO:0006355">
    <property type="term" value="P:regulation of DNA-templated transcription"/>
    <property type="evidence" value="ECO:0007669"/>
    <property type="project" value="InterPro"/>
</dbReference>
<protein>
    <submittedName>
        <fullName evidence="1">Uncharacterized protein</fullName>
    </submittedName>
</protein>
<dbReference type="RefSeq" id="WP_090960950.1">
    <property type="nucleotide sequence ID" value="NZ_FOOA01000003.1"/>
</dbReference>
<keyword evidence="2" id="KW-1185">Reference proteome</keyword>
<comment type="caution">
    <text evidence="1">The sequence shown here is derived from an EMBL/GenBank/DDBJ whole genome shotgun (WGS) entry which is preliminary data.</text>
</comment>
<dbReference type="InterPro" id="IPR010985">
    <property type="entry name" value="Ribbon_hlx_hlx"/>
</dbReference>
<dbReference type="SUPFAM" id="SSF47598">
    <property type="entry name" value="Ribbon-helix-helix"/>
    <property type="match status" value="1"/>
</dbReference>
<dbReference type="AlphaFoldDB" id="A0A7W6FU65"/>
<sequence>MKAAEFDRRFDDGEDMSEHVDWSAATRPNRDTRRVNVELPVRLLEELDLQAQRLGVTRQALIERWISERLS</sequence>